<comment type="caution">
    <text evidence="1">The sequence shown here is derived from an EMBL/GenBank/DDBJ whole genome shotgun (WGS) entry which is preliminary data.</text>
</comment>
<proteinExistence type="predicted"/>
<gene>
    <name evidence="1" type="ORF">AAJ76_3240001802</name>
</gene>
<name>A0A0F9WKL2_9MICR</name>
<accession>A0A0F9WKL2</accession>
<dbReference type="Proteomes" id="UP000034350">
    <property type="component" value="Unassembled WGS sequence"/>
</dbReference>
<keyword evidence="2" id="KW-1185">Reference proteome</keyword>
<evidence type="ECO:0000313" key="2">
    <source>
        <dbReference type="Proteomes" id="UP000034350"/>
    </source>
</evidence>
<dbReference type="VEuPathDB" id="MicrosporidiaDB:AAJ76_3240001802"/>
<evidence type="ECO:0000313" key="1">
    <source>
        <dbReference type="EMBL" id="KKO73673.1"/>
    </source>
</evidence>
<dbReference type="AlphaFoldDB" id="A0A0F9WKL2"/>
<dbReference type="RefSeq" id="XP_024329415.1">
    <property type="nucleotide sequence ID" value="XM_024475190.1"/>
</dbReference>
<sequence length="73" mass="8880">MKQCFIYYYLKKNNFKKMCEENKKSIRKISGLRHRNVINNTPKSITSLVATLREKTMRFRKSQAWLNFLKSYI</sequence>
<dbReference type="GeneID" id="36320124"/>
<protein>
    <submittedName>
        <fullName evidence="1">Uncharacterized protein</fullName>
    </submittedName>
</protein>
<organism evidence="1 2">
    <name type="scientific">Vairimorpha ceranae</name>
    <dbReference type="NCBI Taxonomy" id="40302"/>
    <lineage>
        <taxon>Eukaryota</taxon>
        <taxon>Fungi</taxon>
        <taxon>Fungi incertae sedis</taxon>
        <taxon>Microsporidia</taxon>
        <taxon>Nosematidae</taxon>
        <taxon>Vairimorpha</taxon>
    </lineage>
</organism>
<dbReference type="EMBL" id="JPQZ01000324">
    <property type="protein sequence ID" value="KKO73673.1"/>
    <property type="molecule type" value="Genomic_DNA"/>
</dbReference>
<reference evidence="1 2" key="1">
    <citation type="journal article" date="2015" name="Environ. Microbiol.">
        <title>Genome analyses suggest the presence of polyploidy and recent human-driven expansions in eight global populations of the honeybee pathogen Nosema ceranae.</title>
        <authorList>
            <person name="Pelin A."/>
            <person name="Selman M."/>
            <person name="Aris-Brosou S."/>
            <person name="Farinelli L."/>
            <person name="Corradi N."/>
        </authorList>
    </citation>
    <scope>NUCLEOTIDE SEQUENCE [LARGE SCALE GENOMIC DNA]</scope>
    <source>
        <strain evidence="1 2">PA08 1199</strain>
    </source>
</reference>